<reference evidence="2" key="1">
    <citation type="submission" date="2021-01" db="EMBL/GenBank/DDBJ databases">
        <authorList>
            <person name="Corre E."/>
            <person name="Pelletier E."/>
            <person name="Niang G."/>
            <person name="Scheremetjew M."/>
            <person name="Finn R."/>
            <person name="Kale V."/>
            <person name="Holt S."/>
            <person name="Cochrane G."/>
            <person name="Meng A."/>
            <person name="Brown T."/>
            <person name="Cohen L."/>
        </authorList>
    </citation>
    <scope>NUCLEOTIDE SEQUENCE</scope>
    <source>
        <strain evidence="2">CCMP1756</strain>
    </source>
</reference>
<evidence type="ECO:0000313" key="4">
    <source>
        <dbReference type="Proteomes" id="UP000789595"/>
    </source>
</evidence>
<dbReference type="Proteomes" id="UP000789595">
    <property type="component" value="Unassembled WGS sequence"/>
</dbReference>
<reference evidence="3" key="2">
    <citation type="submission" date="2021-11" db="EMBL/GenBank/DDBJ databases">
        <authorList>
            <consortium name="Genoscope - CEA"/>
            <person name="William W."/>
        </authorList>
    </citation>
    <scope>NUCLEOTIDE SEQUENCE</scope>
</reference>
<dbReference type="AlphaFoldDB" id="A0A7S3ZRG0"/>
<dbReference type="Gene3D" id="3.40.50.300">
    <property type="entry name" value="P-loop containing nucleotide triphosphate hydrolases"/>
    <property type="match status" value="1"/>
</dbReference>
<protein>
    <recommendedName>
        <fullName evidence="5">Sulfotransferase domain-containing protein</fullName>
    </recommendedName>
</protein>
<dbReference type="SUPFAM" id="SSF52540">
    <property type="entry name" value="P-loop containing nucleoside triphosphate hydrolases"/>
    <property type="match status" value="1"/>
</dbReference>
<name>A0A7S3ZRG0_9STRA</name>
<evidence type="ECO:0000256" key="1">
    <source>
        <dbReference type="SAM" id="MobiDB-lite"/>
    </source>
</evidence>
<accession>A0A7S3ZRG0</accession>
<dbReference type="InterPro" id="IPR027417">
    <property type="entry name" value="P-loop_NTPase"/>
</dbReference>
<gene>
    <name evidence="2" type="ORF">PCAL00307_LOCUS6978</name>
    <name evidence="3" type="ORF">PECAL_3P26780</name>
</gene>
<keyword evidence="4" id="KW-1185">Reference proteome</keyword>
<evidence type="ECO:0000313" key="3">
    <source>
        <dbReference type="EMBL" id="CAH0372665.1"/>
    </source>
</evidence>
<evidence type="ECO:0000313" key="2">
    <source>
        <dbReference type="EMBL" id="CAE0691542.1"/>
    </source>
</evidence>
<organism evidence="2">
    <name type="scientific">Pelagomonas calceolata</name>
    <dbReference type="NCBI Taxonomy" id="35677"/>
    <lineage>
        <taxon>Eukaryota</taxon>
        <taxon>Sar</taxon>
        <taxon>Stramenopiles</taxon>
        <taxon>Ochrophyta</taxon>
        <taxon>Pelagophyceae</taxon>
        <taxon>Pelagomonadales</taxon>
        <taxon>Pelagomonadaceae</taxon>
        <taxon>Pelagomonas</taxon>
    </lineage>
</organism>
<feature type="region of interest" description="Disordered" evidence="1">
    <location>
        <begin position="29"/>
        <end position="57"/>
    </location>
</feature>
<dbReference type="EMBL" id="HBIW01008248">
    <property type="protein sequence ID" value="CAE0691542.1"/>
    <property type="molecule type" value="Transcribed_RNA"/>
</dbReference>
<evidence type="ECO:0008006" key="5">
    <source>
        <dbReference type="Google" id="ProtNLM"/>
    </source>
</evidence>
<dbReference type="EMBL" id="CAKKNE010000003">
    <property type="protein sequence ID" value="CAH0372665.1"/>
    <property type="molecule type" value="Genomic_DNA"/>
</dbReference>
<sequence length="390" mass="43586">MRLLAGLLAAAAAADELAPWRRNVSHPIPPLRAMGQFQSTPDTMADDKKRAGRRLRRGRASPVLDGAALASETRDPRVRRLAATEWSIRCQEAGLGLGRAARGAKTVHDVAATVARPWNGTHAPPPRHVIVFLLGYAFSGTSAIHWLLAQAPAVSTLIDPNTLGPKKEGWSVDGLKRGKIPDGQQIDGHQRWADDDTWIPWQHLERTYNSHWDHSKPIFLENSPPEILHPDHLFRQFTRNDTEVRFVVIVRSPCNQHATNTDNHASRMDVVRKIARKYGRRHAFVLRYEDLCDQPRRVPVALEEWLPGLGAGIDPYRTPGAGGRRPTPRGRLLCNHSGCGSHEQMPIPEFCHTAFIPQLPYNTTLPTTIDRNSYTSLLGFFDYNVSSEPN</sequence>
<proteinExistence type="predicted"/>